<accession>A0A1Y2ED36</accession>
<dbReference type="OrthoDB" id="2387105at2759"/>
<dbReference type="STRING" id="1754190.A0A1Y2ED36"/>
<name>A0A1Y2ED36_9FUNG</name>
<dbReference type="PANTHER" id="PTHR40050">
    <property type="entry name" value="INNER SPORE COAT PROTEIN H"/>
    <property type="match status" value="1"/>
</dbReference>
<protein>
    <recommendedName>
        <fullName evidence="4">Coth-domain-containing protein</fullName>
    </recommendedName>
</protein>
<sequence length="485" mass="56243">MLLKNLLLTITSFGLTYSRTVKFNVISFGSKVKVNVNGSTYDLAPESSTEPYFTGSVDVPDGDDITYNYIEDNIKEKFTRSLSSDVTSTYNDFYGRKDTIKALGTFQYPDNHWDRSIGKTEVFDDSYIPTVHVTGDKVDSFFVKASSSTFDHITFYFKNTTRTFDNISVSAKNKSFSKFQFKLSLGSKNAKNFYGRYLLKFRNGGEDPLNLRQTIYGNMIQAIGIPSIHSIMVRVYYNKKPAGFYTLQEEATSESFIKSEFYGNPDTQEINTPDELGYIIDGTCGADFEYMPRNISYYDPFDVQTGDNSRLIKLCKALSELDTENDEEVQQFDKNWFDIDTFHKAMAVEYLTGDWDGYWYKTSNFAMYDDPNESTSKTFKHYFITQDHDETFGVGIHEPINMVGYDFPKQSYKTMLNKIWHYDEYDAFHRTLVDRLIASTPALQQRFENTLIKIVQNIFNPVAFKSVVQTYYERYQPEMEWDFSF</sequence>
<dbReference type="InterPro" id="IPR014867">
    <property type="entry name" value="Spore_coat_CotH_CotH2/3/7"/>
</dbReference>
<evidence type="ECO:0000313" key="3">
    <source>
        <dbReference type="Proteomes" id="UP000193920"/>
    </source>
</evidence>
<feature type="non-terminal residue" evidence="2">
    <location>
        <position position="485"/>
    </location>
</feature>
<dbReference type="PANTHER" id="PTHR40050:SF1">
    <property type="entry name" value="INNER SPORE COAT PROTEIN H"/>
    <property type="match status" value="1"/>
</dbReference>
<proteinExistence type="predicted"/>
<feature type="signal peptide" evidence="1">
    <location>
        <begin position="1"/>
        <end position="18"/>
    </location>
</feature>
<gene>
    <name evidence="2" type="ORF">LY90DRAFT_405098</name>
</gene>
<feature type="chain" id="PRO_5012824598" description="Coth-domain-containing protein" evidence="1">
    <location>
        <begin position="19"/>
        <end position="485"/>
    </location>
</feature>
<dbReference type="AlphaFoldDB" id="A0A1Y2ED36"/>
<evidence type="ECO:0008006" key="4">
    <source>
        <dbReference type="Google" id="ProtNLM"/>
    </source>
</evidence>
<comment type="caution">
    <text evidence="2">The sequence shown here is derived from an EMBL/GenBank/DDBJ whole genome shotgun (WGS) entry which is preliminary data.</text>
</comment>
<dbReference type="Proteomes" id="UP000193920">
    <property type="component" value="Unassembled WGS sequence"/>
</dbReference>
<evidence type="ECO:0000313" key="2">
    <source>
        <dbReference type="EMBL" id="ORY69327.1"/>
    </source>
</evidence>
<evidence type="ECO:0000256" key="1">
    <source>
        <dbReference type="SAM" id="SignalP"/>
    </source>
</evidence>
<keyword evidence="3" id="KW-1185">Reference proteome</keyword>
<dbReference type="Pfam" id="PF08757">
    <property type="entry name" value="CotH"/>
    <property type="match status" value="1"/>
</dbReference>
<dbReference type="EMBL" id="MCOG01000044">
    <property type="protein sequence ID" value="ORY69327.1"/>
    <property type="molecule type" value="Genomic_DNA"/>
</dbReference>
<keyword evidence="1" id="KW-0732">Signal</keyword>
<reference evidence="2 3" key="1">
    <citation type="submission" date="2016-08" db="EMBL/GenBank/DDBJ databases">
        <title>A Parts List for Fungal Cellulosomes Revealed by Comparative Genomics.</title>
        <authorList>
            <consortium name="DOE Joint Genome Institute"/>
            <person name="Haitjema C.H."/>
            <person name="Gilmore S.P."/>
            <person name="Henske J.K."/>
            <person name="Solomon K.V."/>
            <person name="De Groot R."/>
            <person name="Kuo A."/>
            <person name="Mondo S.J."/>
            <person name="Salamov A.A."/>
            <person name="Labutti K."/>
            <person name="Zhao Z."/>
            <person name="Chiniquy J."/>
            <person name="Barry K."/>
            <person name="Brewer H.M."/>
            <person name="Purvine S.O."/>
            <person name="Wright A.T."/>
            <person name="Boxma B."/>
            <person name="Van Alen T."/>
            <person name="Hackstein J.H."/>
            <person name="Baker S.E."/>
            <person name="Grigoriev I.V."/>
            <person name="O'Malley M.A."/>
        </authorList>
    </citation>
    <scope>NUCLEOTIDE SEQUENCE [LARGE SCALE GENOMIC DNA]</scope>
    <source>
        <strain evidence="2 3">G1</strain>
    </source>
</reference>
<organism evidence="2 3">
    <name type="scientific">Neocallimastix californiae</name>
    <dbReference type="NCBI Taxonomy" id="1754190"/>
    <lineage>
        <taxon>Eukaryota</taxon>
        <taxon>Fungi</taxon>
        <taxon>Fungi incertae sedis</taxon>
        <taxon>Chytridiomycota</taxon>
        <taxon>Chytridiomycota incertae sedis</taxon>
        <taxon>Neocallimastigomycetes</taxon>
        <taxon>Neocallimastigales</taxon>
        <taxon>Neocallimastigaceae</taxon>
        <taxon>Neocallimastix</taxon>
    </lineage>
</organism>